<dbReference type="Gene3D" id="1.10.10.10">
    <property type="entry name" value="Winged helix-like DNA-binding domain superfamily/Winged helix DNA-binding domain"/>
    <property type="match status" value="1"/>
</dbReference>
<evidence type="ECO:0000313" key="11">
    <source>
        <dbReference type="Proteomes" id="UP000474718"/>
    </source>
</evidence>
<dbReference type="GO" id="GO:0003908">
    <property type="term" value="F:methylated-DNA-[protein]-cysteine S-methyltransferase activity"/>
    <property type="evidence" value="ECO:0007669"/>
    <property type="project" value="UniProtKB-EC"/>
</dbReference>
<evidence type="ECO:0000313" key="9">
    <source>
        <dbReference type="EMBL" id="SHF85399.1"/>
    </source>
</evidence>
<dbReference type="EMBL" id="FQVY01000001">
    <property type="protein sequence ID" value="SHF85399.1"/>
    <property type="molecule type" value="Genomic_DNA"/>
</dbReference>
<dbReference type="GO" id="GO:0032259">
    <property type="term" value="P:methylation"/>
    <property type="evidence" value="ECO:0007669"/>
    <property type="project" value="UniProtKB-KW"/>
</dbReference>
<dbReference type="InterPro" id="IPR052520">
    <property type="entry name" value="ATL_DNA_repair"/>
</dbReference>
<dbReference type="InterPro" id="IPR001497">
    <property type="entry name" value="MethylDNA_cys_MeTrfase_AS"/>
</dbReference>
<comment type="catalytic activity">
    <reaction evidence="6">
        <text>a 6-O-methyl-2'-deoxyguanosine in DNA + L-cysteinyl-[protein] = S-methyl-L-cysteinyl-[protein] + a 2'-deoxyguanosine in DNA</text>
        <dbReference type="Rhea" id="RHEA:24000"/>
        <dbReference type="Rhea" id="RHEA-COMP:10131"/>
        <dbReference type="Rhea" id="RHEA-COMP:10132"/>
        <dbReference type="Rhea" id="RHEA-COMP:11367"/>
        <dbReference type="Rhea" id="RHEA-COMP:11368"/>
        <dbReference type="ChEBI" id="CHEBI:29950"/>
        <dbReference type="ChEBI" id="CHEBI:82612"/>
        <dbReference type="ChEBI" id="CHEBI:85445"/>
        <dbReference type="ChEBI" id="CHEBI:85448"/>
        <dbReference type="EC" id="2.1.1.63"/>
    </reaction>
</comment>
<organism evidence="9 10">
    <name type="scientific">Bittarella massiliensis</name>
    <name type="common">ex Durand et al. 2017</name>
    <dbReference type="NCBI Taxonomy" id="1720313"/>
    <lineage>
        <taxon>Bacteria</taxon>
        <taxon>Bacillati</taxon>
        <taxon>Bacillota</taxon>
        <taxon>Clostridia</taxon>
        <taxon>Eubacteriales</taxon>
        <taxon>Oscillospiraceae</taxon>
        <taxon>Bittarella (ex Durand et al. 2017)</taxon>
    </lineage>
</organism>
<dbReference type="EC" id="2.1.1.63" evidence="8"/>
<keyword evidence="5" id="KW-0234">DNA repair</keyword>
<dbReference type="SUPFAM" id="SSF46767">
    <property type="entry name" value="Methylated DNA-protein cysteine methyltransferase, C-terminal domain"/>
    <property type="match status" value="1"/>
</dbReference>
<dbReference type="GO" id="GO:0006281">
    <property type="term" value="P:DNA repair"/>
    <property type="evidence" value="ECO:0007669"/>
    <property type="project" value="UniProtKB-KW"/>
</dbReference>
<reference evidence="10" key="2">
    <citation type="submission" date="2016-11" db="EMBL/GenBank/DDBJ databases">
        <authorList>
            <person name="Jaros S."/>
            <person name="Januszkiewicz K."/>
            <person name="Wedrychowicz H."/>
        </authorList>
    </citation>
    <scope>NUCLEOTIDE SEQUENCE [LARGE SCALE GENOMIC DNA]</scope>
    <source>
        <strain evidence="10">DSM 4029</strain>
    </source>
</reference>
<dbReference type="AlphaFoldDB" id="A0AAQ1RVF9"/>
<evidence type="ECO:0000256" key="3">
    <source>
        <dbReference type="ARBA" id="ARBA00022679"/>
    </source>
</evidence>
<dbReference type="InterPro" id="IPR014048">
    <property type="entry name" value="MethylDNA_cys_MeTrfase_DNA-bd"/>
</dbReference>
<feature type="domain" description="Methylated-DNA-[protein]-cysteine S-methyltransferase DNA binding" evidence="7">
    <location>
        <begin position="2"/>
        <end position="84"/>
    </location>
</feature>
<dbReference type="PANTHER" id="PTHR42942:SF1">
    <property type="entry name" value="ALKYLTRANSFERASE-LIKE PROTEIN 1"/>
    <property type="match status" value="1"/>
</dbReference>
<dbReference type="EMBL" id="WWVX01000001">
    <property type="protein sequence ID" value="MZL68474.1"/>
    <property type="molecule type" value="Genomic_DNA"/>
</dbReference>
<comment type="catalytic activity">
    <reaction evidence="1">
        <text>a 4-O-methyl-thymidine in DNA + L-cysteinyl-[protein] = a thymidine in DNA + S-methyl-L-cysteinyl-[protein]</text>
        <dbReference type="Rhea" id="RHEA:53428"/>
        <dbReference type="Rhea" id="RHEA-COMP:10131"/>
        <dbReference type="Rhea" id="RHEA-COMP:10132"/>
        <dbReference type="Rhea" id="RHEA-COMP:13555"/>
        <dbReference type="Rhea" id="RHEA-COMP:13556"/>
        <dbReference type="ChEBI" id="CHEBI:29950"/>
        <dbReference type="ChEBI" id="CHEBI:82612"/>
        <dbReference type="ChEBI" id="CHEBI:137386"/>
        <dbReference type="ChEBI" id="CHEBI:137387"/>
        <dbReference type="EC" id="2.1.1.63"/>
    </reaction>
</comment>
<evidence type="ECO:0000256" key="5">
    <source>
        <dbReference type="ARBA" id="ARBA00023204"/>
    </source>
</evidence>
<comment type="caution">
    <text evidence="9">The sequence shown here is derived from an EMBL/GenBank/DDBJ whole genome shotgun (WGS) entry which is preliminary data.</text>
</comment>
<dbReference type="Pfam" id="PF01035">
    <property type="entry name" value="DNA_binding_1"/>
    <property type="match status" value="1"/>
</dbReference>
<sequence>MNFYQTVYALARQIPRGRVATYGQLAFLAGSPRASRVVGGAMRRCPAGAGVPCHRVVGRDGRLAPEGTFGPLDEQRLLLEAEGVEITPDRRVDLQRYRWDGTLKTE</sequence>
<keyword evidence="2 9" id="KW-0489">Methyltransferase</keyword>
<protein>
    <submittedName>
        <fullName evidence="8">Methylated-DNA--[protein]-cysteine S-methyltransferase</fullName>
        <ecNumber evidence="8">2.1.1.63</ecNumber>
    </submittedName>
    <submittedName>
        <fullName evidence="9">Methylated-DNA-protein-cysteine methyltransferase related protein</fullName>
    </submittedName>
</protein>
<keyword evidence="3 8" id="KW-0808">Transferase</keyword>
<reference evidence="8 11" key="3">
    <citation type="journal article" date="2019" name="Nat. Med.">
        <title>A library of human gut bacterial isolates paired with longitudinal multiomics data enables mechanistic microbiome research.</title>
        <authorList>
            <person name="Poyet M."/>
            <person name="Groussin M."/>
            <person name="Gibbons S.M."/>
            <person name="Avila-Pacheco J."/>
            <person name="Jiang X."/>
            <person name="Kearney S.M."/>
            <person name="Perrotta A.R."/>
            <person name="Berdy B."/>
            <person name="Zhao S."/>
            <person name="Lieberman T.D."/>
            <person name="Swanson P.K."/>
            <person name="Smith M."/>
            <person name="Roesemann S."/>
            <person name="Alexander J.E."/>
            <person name="Rich S.A."/>
            <person name="Livny J."/>
            <person name="Vlamakis H."/>
            <person name="Clish C."/>
            <person name="Bullock K."/>
            <person name="Deik A."/>
            <person name="Scott J."/>
            <person name="Pierce K.A."/>
            <person name="Xavier R.J."/>
            <person name="Alm E.J."/>
        </authorList>
    </citation>
    <scope>NUCLEOTIDE SEQUENCE [LARGE SCALE GENOMIC DNA]</scope>
    <source>
        <strain evidence="8 11">BIOML-A2</strain>
    </source>
</reference>
<dbReference type="PANTHER" id="PTHR42942">
    <property type="entry name" value="6-O-METHYLGUANINE DNA METHYLTRANSFERASE"/>
    <property type="match status" value="1"/>
</dbReference>
<accession>A0AAQ1RVF9</accession>
<evidence type="ECO:0000256" key="6">
    <source>
        <dbReference type="ARBA" id="ARBA00049348"/>
    </source>
</evidence>
<evidence type="ECO:0000256" key="4">
    <source>
        <dbReference type="ARBA" id="ARBA00022763"/>
    </source>
</evidence>
<evidence type="ECO:0000313" key="10">
    <source>
        <dbReference type="Proteomes" id="UP000184089"/>
    </source>
</evidence>
<evidence type="ECO:0000259" key="7">
    <source>
        <dbReference type="Pfam" id="PF01035"/>
    </source>
</evidence>
<keyword evidence="4" id="KW-0227">DNA damage</keyword>
<dbReference type="NCBIfam" id="TIGR00589">
    <property type="entry name" value="ogt"/>
    <property type="match status" value="1"/>
</dbReference>
<name>A0AAQ1RVF9_9FIRM</name>
<proteinExistence type="predicted"/>
<dbReference type="Proteomes" id="UP000474718">
    <property type="component" value="Unassembled WGS sequence"/>
</dbReference>
<gene>
    <name evidence="8" type="ORF">GT747_01615</name>
    <name evidence="9" type="ORF">SAMN05444424_0927</name>
</gene>
<reference evidence="9" key="1">
    <citation type="submission" date="2016-11" db="EMBL/GenBank/DDBJ databases">
        <authorList>
            <person name="Varghese N."/>
            <person name="Submissions S."/>
        </authorList>
    </citation>
    <scope>NUCLEOTIDE SEQUENCE</scope>
    <source>
        <strain evidence="9">DSM 4029</strain>
    </source>
</reference>
<dbReference type="RefSeq" id="WP_059004871.1">
    <property type="nucleotide sequence ID" value="NZ_FQVY01000001.1"/>
</dbReference>
<dbReference type="Proteomes" id="UP000184089">
    <property type="component" value="Unassembled WGS sequence"/>
</dbReference>
<dbReference type="CDD" id="cd06445">
    <property type="entry name" value="ATase"/>
    <property type="match status" value="1"/>
</dbReference>
<evidence type="ECO:0000313" key="8">
    <source>
        <dbReference type="EMBL" id="MZL68474.1"/>
    </source>
</evidence>
<dbReference type="InterPro" id="IPR036217">
    <property type="entry name" value="MethylDNA_cys_MeTrfase_DNAb"/>
</dbReference>
<evidence type="ECO:0000256" key="2">
    <source>
        <dbReference type="ARBA" id="ARBA00022603"/>
    </source>
</evidence>
<dbReference type="InterPro" id="IPR036388">
    <property type="entry name" value="WH-like_DNA-bd_sf"/>
</dbReference>
<evidence type="ECO:0000256" key="1">
    <source>
        <dbReference type="ARBA" id="ARBA00001286"/>
    </source>
</evidence>
<keyword evidence="11" id="KW-1185">Reference proteome</keyword>
<dbReference type="PROSITE" id="PS00374">
    <property type="entry name" value="MGMT"/>
    <property type="match status" value="1"/>
</dbReference>